<dbReference type="AlphaFoldDB" id="A0AAV5JNJ1"/>
<gene>
    <name evidence="1" type="ORF">SLEP1_g25211</name>
</gene>
<evidence type="ECO:0000313" key="1">
    <source>
        <dbReference type="EMBL" id="GKV14316.1"/>
    </source>
</evidence>
<proteinExistence type="predicted"/>
<protein>
    <submittedName>
        <fullName evidence="1">Uncharacterized protein</fullName>
    </submittedName>
</protein>
<evidence type="ECO:0000313" key="2">
    <source>
        <dbReference type="Proteomes" id="UP001054252"/>
    </source>
</evidence>
<keyword evidence="2" id="KW-1185">Reference proteome</keyword>
<comment type="caution">
    <text evidence="1">The sequence shown here is derived from an EMBL/GenBank/DDBJ whole genome shotgun (WGS) entry which is preliminary data.</text>
</comment>
<dbReference type="Proteomes" id="UP001054252">
    <property type="component" value="Unassembled WGS sequence"/>
</dbReference>
<name>A0AAV5JNJ1_9ROSI</name>
<dbReference type="EMBL" id="BPVZ01000040">
    <property type="protein sequence ID" value="GKV14316.1"/>
    <property type="molecule type" value="Genomic_DNA"/>
</dbReference>
<accession>A0AAV5JNJ1</accession>
<reference evidence="1 2" key="1">
    <citation type="journal article" date="2021" name="Commun. Biol.">
        <title>The genome of Shorea leprosula (Dipterocarpaceae) highlights the ecological relevance of drought in aseasonal tropical rainforests.</title>
        <authorList>
            <person name="Ng K.K.S."/>
            <person name="Kobayashi M.J."/>
            <person name="Fawcett J.A."/>
            <person name="Hatakeyama M."/>
            <person name="Paape T."/>
            <person name="Ng C.H."/>
            <person name="Ang C.C."/>
            <person name="Tnah L.H."/>
            <person name="Lee C.T."/>
            <person name="Nishiyama T."/>
            <person name="Sese J."/>
            <person name="O'Brien M.J."/>
            <person name="Copetti D."/>
            <person name="Mohd Noor M.I."/>
            <person name="Ong R.C."/>
            <person name="Putra M."/>
            <person name="Sireger I.Z."/>
            <person name="Indrioko S."/>
            <person name="Kosugi Y."/>
            <person name="Izuno A."/>
            <person name="Isagi Y."/>
            <person name="Lee S.L."/>
            <person name="Shimizu K.K."/>
        </authorList>
    </citation>
    <scope>NUCLEOTIDE SEQUENCE [LARGE SCALE GENOMIC DNA]</scope>
    <source>
        <strain evidence="1">214</strain>
    </source>
</reference>
<organism evidence="1 2">
    <name type="scientific">Rubroshorea leprosula</name>
    <dbReference type="NCBI Taxonomy" id="152421"/>
    <lineage>
        <taxon>Eukaryota</taxon>
        <taxon>Viridiplantae</taxon>
        <taxon>Streptophyta</taxon>
        <taxon>Embryophyta</taxon>
        <taxon>Tracheophyta</taxon>
        <taxon>Spermatophyta</taxon>
        <taxon>Magnoliopsida</taxon>
        <taxon>eudicotyledons</taxon>
        <taxon>Gunneridae</taxon>
        <taxon>Pentapetalae</taxon>
        <taxon>rosids</taxon>
        <taxon>malvids</taxon>
        <taxon>Malvales</taxon>
        <taxon>Dipterocarpaceae</taxon>
        <taxon>Rubroshorea</taxon>
    </lineage>
</organism>
<sequence length="156" mass="17148">MASLVAIKEGMGVFAMKEAACGGGGNVGGDGFSRDKDMFGEWGRATDKVEEYDQMMIKTWIMLLSPFFLYLLSYLCSSSRFSDISDRSPVFSNDSSLPRCFSTSRGSLDSRIFEEEDCAGEGVETEQSSIETIWRWVASNPEADLAEAGETTLKIT</sequence>